<protein>
    <submittedName>
        <fullName evidence="2">Group II intron-encoding maturase</fullName>
    </submittedName>
</protein>
<proteinExistence type="predicted"/>
<dbReference type="InterPro" id="IPR013597">
    <property type="entry name" value="Mat_intron_G2"/>
</dbReference>
<dbReference type="EMBL" id="AMCI01002757">
    <property type="protein sequence ID" value="EJX01939.1"/>
    <property type="molecule type" value="Genomic_DNA"/>
</dbReference>
<reference evidence="2" key="1">
    <citation type="journal article" date="2012" name="PLoS ONE">
        <title>Gene sets for utilization of primary and secondary nutrition supplies in the distal gut of endangered iberian lynx.</title>
        <authorList>
            <person name="Alcaide M."/>
            <person name="Messina E."/>
            <person name="Richter M."/>
            <person name="Bargiela R."/>
            <person name="Peplies J."/>
            <person name="Huws S.A."/>
            <person name="Newbold C.J."/>
            <person name="Golyshin P.N."/>
            <person name="Simon M.A."/>
            <person name="Lopez G."/>
            <person name="Yakimov M.M."/>
            <person name="Ferrer M."/>
        </authorList>
    </citation>
    <scope>NUCLEOTIDE SEQUENCE</scope>
</reference>
<dbReference type="InterPro" id="IPR000477">
    <property type="entry name" value="RT_dom"/>
</dbReference>
<dbReference type="Pfam" id="PF00078">
    <property type="entry name" value="RVT_1"/>
    <property type="match status" value="1"/>
</dbReference>
<name>J9G4Z1_9ZZZZ</name>
<dbReference type="Gene3D" id="3.30.70.270">
    <property type="match status" value="1"/>
</dbReference>
<dbReference type="InterPro" id="IPR043128">
    <property type="entry name" value="Rev_trsase/Diguanyl_cyclase"/>
</dbReference>
<dbReference type="AlphaFoldDB" id="J9G4Z1"/>
<feature type="domain" description="Reverse transcriptase" evidence="1">
    <location>
        <begin position="1"/>
        <end position="199"/>
    </location>
</feature>
<dbReference type="Pfam" id="PF08388">
    <property type="entry name" value="GIIM"/>
    <property type="match status" value="1"/>
</dbReference>
<dbReference type="CDD" id="cd01651">
    <property type="entry name" value="RT_G2_intron"/>
    <property type="match status" value="1"/>
</dbReference>
<comment type="caution">
    <text evidence="2">The sequence shown here is derived from an EMBL/GenBank/DDBJ whole genome shotgun (WGS) entry which is preliminary data.</text>
</comment>
<evidence type="ECO:0000259" key="1">
    <source>
        <dbReference type="PROSITE" id="PS50878"/>
    </source>
</evidence>
<gene>
    <name evidence="2" type="ORF">EVA_09955</name>
</gene>
<dbReference type="PROSITE" id="PS50878">
    <property type="entry name" value="RT_POL"/>
    <property type="match status" value="1"/>
</dbReference>
<evidence type="ECO:0000313" key="2">
    <source>
        <dbReference type="EMBL" id="EJX01939.1"/>
    </source>
</evidence>
<accession>J9G4Z1</accession>
<dbReference type="PANTHER" id="PTHR34047:SF8">
    <property type="entry name" value="PROTEIN YKFC"/>
    <property type="match status" value="1"/>
</dbReference>
<dbReference type="InterPro" id="IPR051083">
    <property type="entry name" value="GrpII_Intron_Splice-Mob/Def"/>
</dbReference>
<dbReference type="InterPro" id="IPR043502">
    <property type="entry name" value="DNA/RNA_pol_sf"/>
</dbReference>
<dbReference type="SUPFAM" id="SSF56672">
    <property type="entry name" value="DNA/RNA polymerases"/>
    <property type="match status" value="1"/>
</dbReference>
<sequence length="338" mass="39563">MLGIPTVQDRVIQQAIAQVLMRHYDPTFSEFSYGFREGRGARDAIAQTSAYIKEGRNWIVEMDLEKFFDTVNHDRLMSRLERDIKDRMLLRLIRRYLRTGILENGLISARTEGTPQGSPLSPILSLIVLDELDKYLEKRGIAFCRYADDCNLYMKSQKAGERAFENTTRFIEETLKLRVNRSKSGVFRPSKTKFLGYTFVGTTGAPRAHKTSLTRLKDKLKVIFRRSRGTSLKFTISRVSQLLRGWRAYFAMDARVEIYRELDIHIRRHLRKLIWIAWKKPKTRETALIRRGLDSERAWKSSVNGRGAWWNAGALHMRHAYNNNCFRRLGLYSLELQY</sequence>
<organism evidence="2">
    <name type="scientific">gut metagenome</name>
    <dbReference type="NCBI Taxonomy" id="749906"/>
    <lineage>
        <taxon>unclassified sequences</taxon>
        <taxon>metagenomes</taxon>
        <taxon>organismal metagenomes</taxon>
    </lineage>
</organism>
<dbReference type="PANTHER" id="PTHR34047">
    <property type="entry name" value="NUCLEAR INTRON MATURASE 1, MITOCHONDRIAL-RELATED"/>
    <property type="match status" value="1"/>
</dbReference>